<dbReference type="CDD" id="cd00081">
    <property type="entry name" value="Hint"/>
    <property type="match status" value="1"/>
</dbReference>
<dbReference type="GO" id="GO:0005509">
    <property type="term" value="F:calcium ion binding"/>
    <property type="evidence" value="ECO:0007669"/>
    <property type="project" value="InterPro"/>
</dbReference>
<proteinExistence type="predicted"/>
<dbReference type="InterPro" id="IPR001343">
    <property type="entry name" value="Hemolysn_Ca-bd"/>
</dbReference>
<feature type="domain" description="Hedgehog/Intein (Hint)" evidence="3">
    <location>
        <begin position="236"/>
        <end position="372"/>
    </location>
</feature>
<evidence type="ECO:0000313" key="4">
    <source>
        <dbReference type="EMBL" id="MBJ6371658.1"/>
    </source>
</evidence>
<dbReference type="Gene3D" id="2.160.20.160">
    <property type="match status" value="1"/>
</dbReference>
<dbReference type="Gene3D" id="2.170.16.10">
    <property type="entry name" value="Hedgehog/Intein (Hint) domain"/>
    <property type="match status" value="1"/>
</dbReference>
<dbReference type="GO" id="GO:0016539">
    <property type="term" value="P:intein-mediated protein splicing"/>
    <property type="evidence" value="ECO:0007669"/>
    <property type="project" value="InterPro"/>
</dbReference>
<dbReference type="Proteomes" id="UP000619079">
    <property type="component" value="Unassembled WGS sequence"/>
</dbReference>
<comment type="caution">
    <text evidence="4">The sequence shown here is derived from an EMBL/GenBank/DDBJ whole genome shotgun (WGS) entry which is preliminary data.</text>
</comment>
<evidence type="ECO:0000313" key="5">
    <source>
        <dbReference type="Proteomes" id="UP000619079"/>
    </source>
</evidence>
<dbReference type="InterPro" id="IPR050557">
    <property type="entry name" value="RTX_toxin/Mannuronan_C5-epim"/>
</dbReference>
<gene>
    <name evidence="4" type="ORF">JF290_08980</name>
</gene>
<dbReference type="PROSITE" id="PS50817">
    <property type="entry name" value="INTEIN_N_TER"/>
    <property type="match status" value="1"/>
</dbReference>
<dbReference type="SUPFAM" id="SSF51120">
    <property type="entry name" value="beta-Roll"/>
    <property type="match status" value="2"/>
</dbReference>
<reference evidence="4" key="1">
    <citation type="submission" date="2020-12" db="EMBL/GenBank/DDBJ databases">
        <title>Sedimentitalea sp. nov., isolated from sand in Incheon.</title>
        <authorList>
            <person name="Kim W."/>
        </authorList>
    </citation>
    <scope>NUCLEOTIDE SEQUENCE</scope>
    <source>
        <strain evidence="4">CAU 1593</strain>
    </source>
</reference>
<dbReference type="PANTHER" id="PTHR38340">
    <property type="entry name" value="S-LAYER PROTEIN"/>
    <property type="match status" value="1"/>
</dbReference>
<dbReference type="SUPFAM" id="SSF51294">
    <property type="entry name" value="Hedgehog/intein (Hint) domain"/>
    <property type="match status" value="1"/>
</dbReference>
<dbReference type="AlphaFoldDB" id="A0A8J7IKH4"/>
<keyword evidence="2" id="KW-0964">Secreted</keyword>
<dbReference type="GO" id="GO:0005576">
    <property type="term" value="C:extracellular region"/>
    <property type="evidence" value="ECO:0007669"/>
    <property type="project" value="UniProtKB-SubCell"/>
</dbReference>
<dbReference type="InterPro" id="IPR011049">
    <property type="entry name" value="Serralysin-like_metalloprot_C"/>
</dbReference>
<dbReference type="Pfam" id="PF00353">
    <property type="entry name" value="HemolysinCabind"/>
    <property type="match status" value="2"/>
</dbReference>
<evidence type="ECO:0000256" key="1">
    <source>
        <dbReference type="ARBA" id="ARBA00004613"/>
    </source>
</evidence>
<organism evidence="4 5">
    <name type="scientific">Sedimentitalea arenosa</name>
    <dbReference type="NCBI Taxonomy" id="2798803"/>
    <lineage>
        <taxon>Bacteria</taxon>
        <taxon>Pseudomonadati</taxon>
        <taxon>Pseudomonadota</taxon>
        <taxon>Alphaproteobacteria</taxon>
        <taxon>Rhodobacterales</taxon>
        <taxon>Paracoccaceae</taxon>
        <taxon>Sedimentitalea</taxon>
    </lineage>
</organism>
<name>A0A8J7IKH4_9RHOB</name>
<dbReference type="InterPro" id="IPR006141">
    <property type="entry name" value="Intein_N"/>
</dbReference>
<dbReference type="Pfam" id="PF13403">
    <property type="entry name" value="Hint_2"/>
    <property type="match status" value="1"/>
</dbReference>
<dbReference type="PANTHER" id="PTHR38340:SF1">
    <property type="entry name" value="S-LAYER PROTEIN"/>
    <property type="match status" value="1"/>
</dbReference>
<dbReference type="PRINTS" id="PR00313">
    <property type="entry name" value="CABNDNGRPT"/>
</dbReference>
<evidence type="ECO:0000259" key="3">
    <source>
        <dbReference type="Pfam" id="PF13403"/>
    </source>
</evidence>
<dbReference type="InterPro" id="IPR028992">
    <property type="entry name" value="Hedgehog/Intein_dom"/>
</dbReference>
<accession>A0A8J7IKH4</accession>
<evidence type="ECO:0000256" key="2">
    <source>
        <dbReference type="ARBA" id="ARBA00022525"/>
    </source>
</evidence>
<comment type="subcellular location">
    <subcellularLocation>
        <location evidence="1">Secreted</location>
    </subcellularLocation>
</comment>
<dbReference type="RefSeq" id="WP_199024514.1">
    <property type="nucleotide sequence ID" value="NZ_JAELVR010000005.1"/>
</dbReference>
<keyword evidence="5" id="KW-1185">Reference proteome</keyword>
<dbReference type="EMBL" id="JAELVR010000005">
    <property type="protein sequence ID" value="MBJ6371658.1"/>
    <property type="molecule type" value="Genomic_DNA"/>
</dbReference>
<sequence length="419" mass="44113">MPVFLNLTDADISNPSFWAALTIDSNSTINVTGVSDKFQVTMTATSITFTDTTSGAVTSYTDADLAGGSFSQFVEFRGNDADSDVSGSVGLNAGGYIGGDGDDRFRDDGNRGGALTGGAGDDILIGGTGDNNIEGGAGNDILRGGSGNNNLGGGGGDDTIYAEDGSGNLEGDGGNDLIFAGLNTTFARGGSGSDTLLVPLGSTFAPFSTGSTNGLVFLPNGRVFVYLGFETVALACFAQGTRVGTPDGDVPIEQLAAGDLVHTLDNGPQPVRWIGRRTVPGRGRFAPICFEPDSIGNRRRILLSPQHRVLLTGWRCELLFHESEVLCAAKHLQDGDRVFSAPCDEITYFHVMFDRHEILLSDGALLESFFLGDHVTPDERPTRAELLDMFPELDAHTCPTHSAARPFARSFEAGLLRPS</sequence>
<protein>
    <submittedName>
        <fullName evidence="4">Hint domain-containing protein</fullName>
    </submittedName>
</protein>
<dbReference type="InterPro" id="IPR036844">
    <property type="entry name" value="Hint_dom_sf"/>
</dbReference>